<keyword evidence="3" id="KW-0969">Cilium</keyword>
<dbReference type="PANTHER" id="PTHR30288">
    <property type="entry name" value="FLAGELLAR CAP/ASSEMBLY PROTEIN FLID"/>
    <property type="match status" value="1"/>
</dbReference>
<feature type="compositionally biased region" description="Polar residues" evidence="1">
    <location>
        <begin position="28"/>
        <end position="43"/>
    </location>
</feature>
<organism evidence="3 4">
    <name type="scientific">Chitinimonas lacunae</name>
    <dbReference type="NCBI Taxonomy" id="1963018"/>
    <lineage>
        <taxon>Bacteria</taxon>
        <taxon>Pseudomonadati</taxon>
        <taxon>Pseudomonadota</taxon>
        <taxon>Betaproteobacteria</taxon>
        <taxon>Neisseriales</taxon>
        <taxon>Chitinibacteraceae</taxon>
        <taxon>Chitinimonas</taxon>
    </lineage>
</organism>
<feature type="domain" description="Flagellar hook-associated protein 2 C-terminal" evidence="2">
    <location>
        <begin position="217"/>
        <end position="389"/>
    </location>
</feature>
<feature type="region of interest" description="Disordered" evidence="1">
    <location>
        <begin position="24"/>
        <end position="43"/>
    </location>
</feature>
<protein>
    <submittedName>
        <fullName evidence="3">Flagellar filament capping protein FliD</fullName>
    </submittedName>
</protein>
<keyword evidence="4" id="KW-1185">Reference proteome</keyword>
<comment type="caution">
    <text evidence="3">The sequence shown here is derived from an EMBL/GenBank/DDBJ whole genome shotgun (WGS) entry which is preliminary data.</text>
</comment>
<reference evidence="4" key="1">
    <citation type="journal article" date="2019" name="Int. J. Syst. Evol. Microbiol.">
        <title>The Global Catalogue of Microorganisms (GCM) 10K type strain sequencing project: providing services to taxonomists for standard genome sequencing and annotation.</title>
        <authorList>
            <consortium name="The Broad Institute Genomics Platform"/>
            <consortium name="The Broad Institute Genome Sequencing Center for Infectious Disease"/>
            <person name="Wu L."/>
            <person name="Ma J."/>
        </authorList>
    </citation>
    <scope>NUCLEOTIDE SEQUENCE [LARGE SCALE GENOMIC DNA]</scope>
    <source>
        <strain evidence="4">LMG 29894</strain>
    </source>
</reference>
<accession>A0ABV8MLT0</accession>
<sequence>MAISLLDSVLSYQLTSRGLPEQAIAPVGTSTQPPADSNYGASSDKVTTLSGYGQLLSAASTFDDNLAAASISGRAVQSTNASVATGSAASDSSLGSLSLSVGQVAKSRSLQSAYFTDPAADIFNPGRLSIQVGSNTAVNVNISSGSLNGIASAINSANAGVTASVSQDSNYGYKLVLSGNTTGTSSSFTVSATQSDDPLNGGKINLNLLGLTQTQAAQNASYSVNGQAATSESNTVTVASGVTATLQGAGNADLTVSQSYSDLLATAQKLVGSYNALQGNISLLTGSNGALAGNANATSTANGLSTALYNKAQDSFTISGSSLTQLSQIGISFGGGSTASSPLQLDTTALQNAFNSDSTGTVSLLSTALQGLRDVTGGYTQSGGTILTQAGVVKDEIKQGINTTLAQGSSPVPTWVSDVLLQRAIDSSGSIVLPGFSTYA</sequence>
<dbReference type="InterPro" id="IPR010809">
    <property type="entry name" value="FliD_C"/>
</dbReference>
<gene>
    <name evidence="3" type="primary">fliD</name>
    <name evidence="3" type="ORF">ACFOW7_00385</name>
</gene>
<dbReference type="EMBL" id="JBHSBU010000001">
    <property type="protein sequence ID" value="MFC4157801.1"/>
    <property type="molecule type" value="Genomic_DNA"/>
</dbReference>
<dbReference type="PANTHER" id="PTHR30288:SF0">
    <property type="entry name" value="FLAGELLAR HOOK-ASSOCIATED PROTEIN 2"/>
    <property type="match status" value="1"/>
</dbReference>
<evidence type="ECO:0000256" key="1">
    <source>
        <dbReference type="SAM" id="MobiDB-lite"/>
    </source>
</evidence>
<proteinExistence type="predicted"/>
<dbReference type="InterPro" id="IPR040026">
    <property type="entry name" value="FliD"/>
</dbReference>
<evidence type="ECO:0000313" key="4">
    <source>
        <dbReference type="Proteomes" id="UP001595791"/>
    </source>
</evidence>
<dbReference type="Proteomes" id="UP001595791">
    <property type="component" value="Unassembled WGS sequence"/>
</dbReference>
<name>A0ABV8MLT0_9NEIS</name>
<dbReference type="RefSeq" id="WP_378159819.1">
    <property type="nucleotide sequence ID" value="NZ_JBHSBU010000001.1"/>
</dbReference>
<evidence type="ECO:0000313" key="3">
    <source>
        <dbReference type="EMBL" id="MFC4157801.1"/>
    </source>
</evidence>
<dbReference type="Pfam" id="PF07195">
    <property type="entry name" value="FliD_C"/>
    <property type="match status" value="1"/>
</dbReference>
<keyword evidence="3" id="KW-0966">Cell projection</keyword>
<evidence type="ECO:0000259" key="2">
    <source>
        <dbReference type="Pfam" id="PF07195"/>
    </source>
</evidence>
<keyword evidence="3" id="KW-0282">Flagellum</keyword>